<organism evidence="2 3">
    <name type="scientific">Sphagnum jensenii</name>
    <dbReference type="NCBI Taxonomy" id="128206"/>
    <lineage>
        <taxon>Eukaryota</taxon>
        <taxon>Viridiplantae</taxon>
        <taxon>Streptophyta</taxon>
        <taxon>Embryophyta</taxon>
        <taxon>Bryophyta</taxon>
        <taxon>Sphagnophytina</taxon>
        <taxon>Sphagnopsida</taxon>
        <taxon>Sphagnales</taxon>
        <taxon>Sphagnaceae</taxon>
        <taxon>Sphagnum</taxon>
    </lineage>
</organism>
<name>A0ABP0WSC8_9BRYO</name>
<feature type="region of interest" description="Disordered" evidence="1">
    <location>
        <begin position="29"/>
        <end position="55"/>
    </location>
</feature>
<accession>A0ABP0WSC8</accession>
<proteinExistence type="predicted"/>
<dbReference type="Proteomes" id="UP001497444">
    <property type="component" value="Chromosome 2"/>
</dbReference>
<protein>
    <submittedName>
        <fullName evidence="2">Uncharacterized protein</fullName>
    </submittedName>
</protein>
<evidence type="ECO:0000256" key="1">
    <source>
        <dbReference type="SAM" id="MobiDB-lite"/>
    </source>
</evidence>
<dbReference type="EMBL" id="OZ020097">
    <property type="protein sequence ID" value="CAK9268272.1"/>
    <property type="molecule type" value="Genomic_DNA"/>
</dbReference>
<evidence type="ECO:0000313" key="3">
    <source>
        <dbReference type="Proteomes" id="UP001497444"/>
    </source>
</evidence>
<reference evidence="2 3" key="1">
    <citation type="submission" date="2024-02" db="EMBL/GenBank/DDBJ databases">
        <authorList>
            <consortium name="ELIXIR-Norway"/>
            <consortium name="Elixir Norway"/>
        </authorList>
    </citation>
    <scope>NUCLEOTIDE SEQUENCE [LARGE SCALE GENOMIC DNA]</scope>
</reference>
<evidence type="ECO:0000313" key="2">
    <source>
        <dbReference type="EMBL" id="CAK9268272.1"/>
    </source>
</evidence>
<sequence length="68" mass="7732">MEKETHLDATIGQCRMVSNFVEKFVRHHAPDQPVPPTIIPDHYDDEHFDDDGGDSDMTLSTIVPQIQI</sequence>
<gene>
    <name evidence="2" type="ORF">CSSPJE1EN1_LOCUS13750</name>
</gene>
<keyword evidence="3" id="KW-1185">Reference proteome</keyword>